<evidence type="ECO:0008006" key="4">
    <source>
        <dbReference type="Google" id="ProtNLM"/>
    </source>
</evidence>
<evidence type="ECO:0000313" key="3">
    <source>
        <dbReference type="Proteomes" id="UP001500279"/>
    </source>
</evidence>
<accession>A0ABN1KG55</accession>
<dbReference type="EMBL" id="BAAAEW010000042">
    <property type="protein sequence ID" value="GAA0765848.1"/>
    <property type="molecule type" value="Genomic_DNA"/>
</dbReference>
<keyword evidence="1" id="KW-1133">Transmembrane helix</keyword>
<name>A0ABN1KG55_9BURK</name>
<feature type="transmembrane region" description="Helical" evidence="1">
    <location>
        <begin position="71"/>
        <end position="94"/>
    </location>
</feature>
<organism evidence="2 3">
    <name type="scientific">Ideonella azotifigens</name>
    <dbReference type="NCBI Taxonomy" id="513160"/>
    <lineage>
        <taxon>Bacteria</taxon>
        <taxon>Pseudomonadati</taxon>
        <taxon>Pseudomonadota</taxon>
        <taxon>Betaproteobacteria</taxon>
        <taxon>Burkholderiales</taxon>
        <taxon>Sphaerotilaceae</taxon>
        <taxon>Ideonella</taxon>
    </lineage>
</organism>
<feature type="transmembrane region" description="Helical" evidence="1">
    <location>
        <begin position="45"/>
        <end position="64"/>
    </location>
</feature>
<evidence type="ECO:0000256" key="1">
    <source>
        <dbReference type="SAM" id="Phobius"/>
    </source>
</evidence>
<proteinExistence type="predicted"/>
<gene>
    <name evidence="2" type="ORF">GCM10009107_53360</name>
</gene>
<keyword evidence="3" id="KW-1185">Reference proteome</keyword>
<keyword evidence="1" id="KW-0812">Transmembrane</keyword>
<feature type="transmembrane region" description="Helical" evidence="1">
    <location>
        <begin position="106"/>
        <end position="128"/>
    </location>
</feature>
<protein>
    <recommendedName>
        <fullName evidence="4">DUF4345 domain-containing protein</fullName>
    </recommendedName>
</protein>
<dbReference type="Proteomes" id="UP001500279">
    <property type="component" value="Unassembled WGS sequence"/>
</dbReference>
<keyword evidence="1" id="KW-0472">Membrane</keyword>
<reference evidence="2 3" key="1">
    <citation type="journal article" date="2019" name="Int. J. Syst. Evol. Microbiol.">
        <title>The Global Catalogue of Microorganisms (GCM) 10K type strain sequencing project: providing services to taxonomists for standard genome sequencing and annotation.</title>
        <authorList>
            <consortium name="The Broad Institute Genomics Platform"/>
            <consortium name="The Broad Institute Genome Sequencing Center for Infectious Disease"/>
            <person name="Wu L."/>
            <person name="Ma J."/>
        </authorList>
    </citation>
    <scope>NUCLEOTIDE SEQUENCE [LARGE SCALE GENOMIC DNA]</scope>
    <source>
        <strain evidence="2 3">JCM 15503</strain>
    </source>
</reference>
<dbReference type="Pfam" id="PF20337">
    <property type="entry name" value="DUF6632"/>
    <property type="match status" value="1"/>
</dbReference>
<sequence length="133" mass="14748">MNTQRKSNPLRFALLTFGLIFIFGVYPLTVLWPAGWAWHHGHSEYIEMIIALYATLGVFLLIASRNPVQHLSLIAFTIWSSIVHAAVMAVQATANPMHTGHLLGDVPALFIVALVLGWLCPAAFRLPFDRGAR</sequence>
<feature type="transmembrane region" description="Helical" evidence="1">
    <location>
        <begin position="12"/>
        <end position="33"/>
    </location>
</feature>
<dbReference type="InterPro" id="IPR046572">
    <property type="entry name" value="DUF6632"/>
</dbReference>
<comment type="caution">
    <text evidence="2">The sequence shown here is derived from an EMBL/GenBank/DDBJ whole genome shotgun (WGS) entry which is preliminary data.</text>
</comment>
<evidence type="ECO:0000313" key="2">
    <source>
        <dbReference type="EMBL" id="GAA0765848.1"/>
    </source>
</evidence>